<accession>A0A0L8G4Y4</accession>
<reference evidence="8" key="1">
    <citation type="submission" date="2015-07" db="EMBL/GenBank/DDBJ databases">
        <title>MeaNS - Measles Nucleotide Surveillance Program.</title>
        <authorList>
            <person name="Tran T."/>
            <person name="Druce J."/>
        </authorList>
    </citation>
    <scope>NUCLEOTIDE SEQUENCE</scope>
    <source>
        <strain evidence="8">UCB-OBI-ISO-001</strain>
        <tissue evidence="8">Gonad</tissue>
    </source>
</reference>
<evidence type="ECO:0000256" key="4">
    <source>
        <dbReference type="ARBA" id="ARBA00023043"/>
    </source>
</evidence>
<sequence length="599" mass="66938">MIHQNNACCLSYLSIACRLGDIAIVKVLIENGAQENVNAGDDKGLTPLHYAVLGNHLEVMRLMLDYGANVNTQNNEGHSPLHLAIIKNYINLVKPLLEAAGDSVKLALGTSYGVSTYAFSTEEEKEEENEEYCINEQYGNVTNLLDLACHSNNFDIVKLLLKFCVVEVGYDTALHLACCIGHINSVKLILQSGQDSNVVSKNGFTALHIACDRGFADIIPLLIQSKSDINKVSTSGDTALHIACSKKIVEVVKLLVKFNADANIVNRHGYTALHIACDNESTEIIKLLIDSKSDVNMVNTTGYTALHTTCNKGFIDIAKLLIQSGADINMKDKYNETSLHCAVLQQHYDVVKLILSQAEVKFDICNTHNQTPFLQAISKGNLGITQMLLLKGADVDAINKDGDNCLHVALREKMFHSESEHLEILDEISYQLKENRLSSIVVAVYLAKQGANFYHKNKNNTTPLDIINNSDLKNRLELYLAKLYECFICGDNLVSIKFHPCRHRIVCEECCSKIEIKKCNRCKQTVISKTRFDGSEFKTVNSPQEFNNKQLSDEMCLICMERRRDMVFDCGHTTCKKCGEVLDDCHMCRKHIMKKIIIH</sequence>
<dbReference type="OMA" id="THINEMR"/>
<dbReference type="PANTHER" id="PTHR23206">
    <property type="entry name" value="MASK PROTEIN"/>
    <property type="match status" value="1"/>
</dbReference>
<dbReference type="Pfam" id="PF00023">
    <property type="entry name" value="Ank"/>
    <property type="match status" value="1"/>
</dbReference>
<dbReference type="CDD" id="cd16520">
    <property type="entry name" value="RING-HC_MIBs-like"/>
    <property type="match status" value="1"/>
</dbReference>
<dbReference type="InterPro" id="IPR036770">
    <property type="entry name" value="Ankyrin_rpt-contain_sf"/>
</dbReference>
<dbReference type="SMART" id="SM00248">
    <property type="entry name" value="ANK"/>
    <property type="match status" value="12"/>
</dbReference>
<dbReference type="GO" id="GO:0008270">
    <property type="term" value="F:zinc ion binding"/>
    <property type="evidence" value="ECO:0007669"/>
    <property type="project" value="UniProtKB-KW"/>
</dbReference>
<dbReference type="SUPFAM" id="SSF48403">
    <property type="entry name" value="Ankyrin repeat"/>
    <property type="match status" value="2"/>
</dbReference>
<evidence type="ECO:0000256" key="6">
    <source>
        <dbReference type="PROSITE-ProRule" id="PRU00175"/>
    </source>
</evidence>
<feature type="domain" description="RING-type" evidence="7">
    <location>
        <begin position="486"/>
        <end position="523"/>
    </location>
</feature>
<dbReference type="PROSITE" id="PS50089">
    <property type="entry name" value="ZF_RING_2"/>
    <property type="match status" value="2"/>
</dbReference>
<feature type="repeat" description="ANK" evidence="5">
    <location>
        <begin position="268"/>
        <end position="300"/>
    </location>
</feature>
<dbReference type="SMART" id="SM00184">
    <property type="entry name" value="RING"/>
    <property type="match status" value="2"/>
</dbReference>
<dbReference type="InterPro" id="IPR002110">
    <property type="entry name" value="Ankyrin_rpt"/>
</dbReference>
<feature type="repeat" description="ANK" evidence="5">
    <location>
        <begin position="235"/>
        <end position="267"/>
    </location>
</feature>
<keyword evidence="1" id="KW-0677">Repeat</keyword>
<evidence type="ECO:0000256" key="5">
    <source>
        <dbReference type="PROSITE-ProRule" id="PRU00023"/>
    </source>
</evidence>
<gene>
    <name evidence="8" type="ORF">OCBIM_22000052mg</name>
</gene>
<keyword evidence="3" id="KW-0862">Zinc</keyword>
<proteinExistence type="predicted"/>
<name>A0A0L8G4Y4_OCTBM</name>
<feature type="repeat" description="ANK" evidence="5">
    <location>
        <begin position="169"/>
        <end position="201"/>
    </location>
</feature>
<dbReference type="PANTHER" id="PTHR23206:SF7">
    <property type="entry name" value="PROTEIN KINASE DOMAIN-CONTAINING PROTEIN"/>
    <property type="match status" value="1"/>
</dbReference>
<dbReference type="EMBL" id="KQ423834">
    <property type="protein sequence ID" value="KOF72096.1"/>
    <property type="molecule type" value="Genomic_DNA"/>
</dbReference>
<evidence type="ECO:0000256" key="3">
    <source>
        <dbReference type="ARBA" id="ARBA00022833"/>
    </source>
</evidence>
<feature type="repeat" description="ANK" evidence="5">
    <location>
        <begin position="202"/>
        <end position="234"/>
    </location>
</feature>
<feature type="repeat" description="ANK" evidence="5">
    <location>
        <begin position="76"/>
        <end position="102"/>
    </location>
</feature>
<evidence type="ECO:0000259" key="7">
    <source>
        <dbReference type="PROSITE" id="PS50089"/>
    </source>
</evidence>
<keyword evidence="4 5" id="KW-0040">ANK repeat</keyword>
<dbReference type="InterPro" id="IPR001841">
    <property type="entry name" value="Znf_RING"/>
</dbReference>
<feature type="repeat" description="ANK" evidence="5">
    <location>
        <begin position="301"/>
        <end position="333"/>
    </location>
</feature>
<dbReference type="PRINTS" id="PR01415">
    <property type="entry name" value="ANKYRIN"/>
</dbReference>
<keyword evidence="2 6" id="KW-0863">Zinc-finger</keyword>
<feature type="domain" description="RING-type" evidence="7">
    <location>
        <begin position="556"/>
        <end position="589"/>
    </location>
</feature>
<dbReference type="InterPro" id="IPR051631">
    <property type="entry name" value="Ankyrin-KH/SAM_domain"/>
</dbReference>
<feature type="repeat" description="ANK" evidence="5">
    <location>
        <begin position="43"/>
        <end position="75"/>
    </location>
</feature>
<dbReference type="Gene3D" id="1.25.40.20">
    <property type="entry name" value="Ankyrin repeat-containing domain"/>
    <property type="match status" value="3"/>
</dbReference>
<organism evidence="8">
    <name type="scientific">Octopus bimaculoides</name>
    <name type="common">California two-spotted octopus</name>
    <dbReference type="NCBI Taxonomy" id="37653"/>
    <lineage>
        <taxon>Eukaryota</taxon>
        <taxon>Metazoa</taxon>
        <taxon>Spiralia</taxon>
        <taxon>Lophotrochozoa</taxon>
        <taxon>Mollusca</taxon>
        <taxon>Cephalopoda</taxon>
        <taxon>Coleoidea</taxon>
        <taxon>Octopodiformes</taxon>
        <taxon>Octopoda</taxon>
        <taxon>Incirrata</taxon>
        <taxon>Octopodidae</taxon>
        <taxon>Octopus</taxon>
    </lineage>
</organism>
<dbReference type="Pfam" id="PF12796">
    <property type="entry name" value="Ank_2"/>
    <property type="match status" value="2"/>
</dbReference>
<dbReference type="InterPro" id="IPR013083">
    <property type="entry name" value="Znf_RING/FYVE/PHD"/>
</dbReference>
<evidence type="ECO:0000256" key="1">
    <source>
        <dbReference type="ARBA" id="ARBA00022737"/>
    </source>
</evidence>
<dbReference type="Gene3D" id="3.30.40.10">
    <property type="entry name" value="Zinc/RING finger domain, C3HC4 (zinc finger)"/>
    <property type="match status" value="2"/>
</dbReference>
<dbReference type="Pfam" id="PF13637">
    <property type="entry name" value="Ank_4"/>
    <property type="match status" value="2"/>
</dbReference>
<feature type="repeat" description="ANK" evidence="5">
    <location>
        <begin position="368"/>
        <end position="400"/>
    </location>
</feature>
<protein>
    <recommendedName>
        <fullName evidence="7">RING-type domain-containing protein</fullName>
    </recommendedName>
</protein>
<dbReference type="OrthoDB" id="6066131at2759"/>
<dbReference type="PROSITE" id="PS50088">
    <property type="entry name" value="ANK_REPEAT"/>
    <property type="match status" value="8"/>
</dbReference>
<dbReference type="Pfam" id="PF13920">
    <property type="entry name" value="zf-C3HC4_3"/>
    <property type="match status" value="2"/>
</dbReference>
<dbReference type="PROSITE" id="PS50297">
    <property type="entry name" value="ANK_REP_REGION"/>
    <property type="match status" value="8"/>
</dbReference>
<evidence type="ECO:0000313" key="8">
    <source>
        <dbReference type="EMBL" id="KOF72096.1"/>
    </source>
</evidence>
<dbReference type="SUPFAM" id="SSF57850">
    <property type="entry name" value="RING/U-box"/>
    <property type="match status" value="1"/>
</dbReference>
<keyword evidence="2 6" id="KW-0479">Metal-binding</keyword>
<dbReference type="AlphaFoldDB" id="A0A0L8G4Y4"/>
<evidence type="ECO:0000256" key="2">
    <source>
        <dbReference type="ARBA" id="ARBA00022771"/>
    </source>
</evidence>